<evidence type="ECO:0000256" key="1">
    <source>
        <dbReference type="ARBA" id="ARBA00022553"/>
    </source>
</evidence>
<reference evidence="4" key="1">
    <citation type="submission" date="2019-11" db="EMBL/GenBank/DDBJ databases">
        <title>Genomic insights into an expanded diversity of filamentous marine cyanobacteria reveals the extraordinary biosynthetic potential of Moorea and Okeania.</title>
        <authorList>
            <person name="Ferreira Leao T."/>
            <person name="Wang M."/>
            <person name="Moss N."/>
            <person name="Da Silva R."/>
            <person name="Sanders J."/>
            <person name="Nurk S."/>
            <person name="Gurevich A."/>
            <person name="Humphrey G."/>
            <person name="Reher R."/>
            <person name="Zhu Q."/>
            <person name="Belda-Ferre P."/>
            <person name="Glukhov E."/>
            <person name="Rex R."/>
            <person name="Dorrestein P.C."/>
            <person name="Knight R."/>
            <person name="Pevzner P."/>
            <person name="Gerwick W.H."/>
            <person name="Gerwick L."/>
        </authorList>
    </citation>
    <scope>NUCLEOTIDE SEQUENCE</scope>
    <source>
        <strain evidence="4">SIO1C4</strain>
    </source>
</reference>
<name>A0A6B3NJD0_9CYAN</name>
<dbReference type="GO" id="GO:0043158">
    <property type="term" value="P:heterocyst development"/>
    <property type="evidence" value="ECO:0007669"/>
    <property type="project" value="UniProtKB-KW"/>
</dbReference>
<dbReference type="PANTHER" id="PTHR44591">
    <property type="entry name" value="STRESS RESPONSE REGULATOR PROTEIN 1"/>
    <property type="match status" value="1"/>
</dbReference>
<dbReference type="GO" id="GO:0030428">
    <property type="term" value="C:cell septum"/>
    <property type="evidence" value="ECO:0007669"/>
    <property type="project" value="UniProtKB-SubCell"/>
</dbReference>
<dbReference type="EMBL" id="JAAHFQ010000344">
    <property type="protein sequence ID" value="NER29298.1"/>
    <property type="molecule type" value="Genomic_DNA"/>
</dbReference>
<evidence type="ECO:0000256" key="2">
    <source>
        <dbReference type="PROSITE-ProRule" id="PRU00169"/>
    </source>
</evidence>
<dbReference type="SUPFAM" id="SSF52172">
    <property type="entry name" value="CheY-like"/>
    <property type="match status" value="1"/>
</dbReference>
<evidence type="ECO:0000313" key="4">
    <source>
        <dbReference type="EMBL" id="NER29298.1"/>
    </source>
</evidence>
<dbReference type="InterPro" id="IPR025497">
    <property type="entry name" value="PatA-like_N"/>
</dbReference>
<dbReference type="InterPro" id="IPR011006">
    <property type="entry name" value="CheY-like_superfamily"/>
</dbReference>
<dbReference type="Gene3D" id="3.40.50.2300">
    <property type="match status" value="1"/>
</dbReference>
<feature type="domain" description="Response regulatory" evidence="3">
    <location>
        <begin position="278"/>
        <end position="394"/>
    </location>
</feature>
<dbReference type="SMART" id="SM00448">
    <property type="entry name" value="REC"/>
    <property type="match status" value="1"/>
</dbReference>
<sequence>MASQTSFPPLQGYRFSDSQKAQLLATLKRIRFSGQLVWTASNGEQKWLLYFCLGRIIYATGGNHPVRRWARSLATCCTQMPVDITQLRYVLREFEPNNCTNSWEYQLFCLWVEQQRITQEQAEEAILLILSEVLFDVSQAQTLTHHIKEESSISKQLVLINEQQAIEEVQRLWQKLWNAKITEYSLDKAPIIKQPKQLQENTSAKVYHALTQLLDGKNTLRDLAVKTQREVVQVQRSLLPYLKSGLVELISIPDLPDPFCQGVPDLPSLKQDNSNKPLIACVDDSVSICQTMEKLMTAAGYRFIGINDGLRALTMLLIRKPDLIFLDLVMPNTNGYEICRQLRKAPSFRETPIVILTGNDGIVDQVRAKLVGASSFLSKPVDAQKVLSVIYKHLSSPAISTRRIET</sequence>
<evidence type="ECO:0000259" key="3">
    <source>
        <dbReference type="PROSITE" id="PS50110"/>
    </source>
</evidence>
<dbReference type="PIRSF" id="PIRSF005897">
    <property type="entry name" value="RR_PatA"/>
    <property type="match status" value="1"/>
</dbReference>
<dbReference type="PROSITE" id="PS50110">
    <property type="entry name" value="RESPONSE_REGULATORY"/>
    <property type="match status" value="1"/>
</dbReference>
<comment type="caution">
    <text evidence="4">The sequence shown here is derived from an EMBL/GenBank/DDBJ whole genome shotgun (WGS) entry which is preliminary data.</text>
</comment>
<dbReference type="GO" id="GO:0000160">
    <property type="term" value="P:phosphorelay signal transduction system"/>
    <property type="evidence" value="ECO:0007669"/>
    <property type="project" value="UniProtKB-KW"/>
</dbReference>
<dbReference type="Pfam" id="PF00072">
    <property type="entry name" value="Response_reg"/>
    <property type="match status" value="1"/>
</dbReference>
<gene>
    <name evidence="4" type="ORF">F6J89_17150</name>
</gene>
<proteinExistence type="predicted"/>
<dbReference type="InterPro" id="IPR050595">
    <property type="entry name" value="Bact_response_regulator"/>
</dbReference>
<dbReference type="AlphaFoldDB" id="A0A6B3NJD0"/>
<dbReference type="InterPro" id="IPR024186">
    <property type="entry name" value="Sig_transdc_resp-reg_PatA"/>
</dbReference>
<protein>
    <submittedName>
        <fullName evidence="4">Response regulator</fullName>
    </submittedName>
</protein>
<accession>A0A6B3NJD0</accession>
<keyword evidence="1 2" id="KW-0597">Phosphoprotein</keyword>
<feature type="modified residue" description="4-aspartylphosphate" evidence="2">
    <location>
        <position position="327"/>
    </location>
</feature>
<dbReference type="PANTHER" id="PTHR44591:SF23">
    <property type="entry name" value="CHEY SUBFAMILY"/>
    <property type="match status" value="1"/>
</dbReference>
<dbReference type="InterPro" id="IPR001789">
    <property type="entry name" value="Sig_transdc_resp-reg_receiver"/>
</dbReference>
<organism evidence="4">
    <name type="scientific">Symploca sp. SIO1C4</name>
    <dbReference type="NCBI Taxonomy" id="2607765"/>
    <lineage>
        <taxon>Bacteria</taxon>
        <taxon>Bacillati</taxon>
        <taxon>Cyanobacteriota</taxon>
        <taxon>Cyanophyceae</taxon>
        <taxon>Coleofasciculales</taxon>
        <taxon>Coleofasciculaceae</taxon>
        <taxon>Symploca</taxon>
    </lineage>
</organism>
<dbReference type="Pfam" id="PF14332">
    <property type="entry name" value="DUF4388"/>
    <property type="match status" value="1"/>
</dbReference>